<gene>
    <name evidence="3" type="ORF">FHU39_004716</name>
</gene>
<feature type="domain" description="DUF4126" evidence="2">
    <location>
        <begin position="5"/>
        <end position="183"/>
    </location>
</feature>
<name>A0A839NAA0_9MICO</name>
<protein>
    <recommendedName>
        <fullName evidence="2">DUF4126 domain-containing protein</fullName>
    </recommendedName>
</protein>
<accession>A0A839NAA0</accession>
<keyword evidence="1" id="KW-1133">Transmembrane helix</keyword>
<reference evidence="3 4" key="1">
    <citation type="submission" date="2020-08" db="EMBL/GenBank/DDBJ databases">
        <title>Sequencing the genomes of 1000 actinobacteria strains.</title>
        <authorList>
            <person name="Klenk H.-P."/>
        </authorList>
    </citation>
    <scope>NUCLEOTIDE SEQUENCE [LARGE SCALE GENOMIC DNA]</scope>
    <source>
        <strain evidence="3 4">DSM 105369</strain>
    </source>
</reference>
<keyword evidence="4" id="KW-1185">Reference proteome</keyword>
<dbReference type="EMBL" id="JACHVQ010000006">
    <property type="protein sequence ID" value="MBB2894670.1"/>
    <property type="molecule type" value="Genomic_DNA"/>
</dbReference>
<feature type="transmembrane region" description="Helical" evidence="1">
    <location>
        <begin position="107"/>
        <end position="125"/>
    </location>
</feature>
<evidence type="ECO:0000256" key="1">
    <source>
        <dbReference type="SAM" id="Phobius"/>
    </source>
</evidence>
<dbReference type="AlphaFoldDB" id="A0A839NAA0"/>
<dbReference type="InterPro" id="IPR025196">
    <property type="entry name" value="DUF4126"/>
</dbReference>
<feature type="transmembrane region" description="Helical" evidence="1">
    <location>
        <begin position="154"/>
        <end position="182"/>
    </location>
</feature>
<feature type="transmembrane region" description="Helical" evidence="1">
    <location>
        <begin position="46"/>
        <end position="63"/>
    </location>
</feature>
<evidence type="ECO:0000313" key="4">
    <source>
        <dbReference type="Proteomes" id="UP000559182"/>
    </source>
</evidence>
<dbReference type="Proteomes" id="UP000559182">
    <property type="component" value="Unassembled WGS sequence"/>
</dbReference>
<keyword evidence="1" id="KW-0812">Transmembrane</keyword>
<sequence length="199" mass="21051">MFAVLTGAGLSAAAGLNAYIPFLIVGLLARFTDVINLPGEWQWIESWWALGIGAVLLISELVLDKIPVVDSINDIAGTVIRPASGGIIAAATQSASSLDDSSFMREHTWIGLIGGIVIAGIVHAGKSTARPAVNLGSAGLGAPIVSTIEDVSSFGLSLIAIFLPLLVIVVLIIGGWVLWKFARRMRSFARRRRYAEDVT</sequence>
<organism evidence="3 4">
    <name type="scientific">Flexivirga oryzae</name>
    <dbReference type="NCBI Taxonomy" id="1794944"/>
    <lineage>
        <taxon>Bacteria</taxon>
        <taxon>Bacillati</taxon>
        <taxon>Actinomycetota</taxon>
        <taxon>Actinomycetes</taxon>
        <taxon>Micrococcales</taxon>
        <taxon>Dermacoccaceae</taxon>
        <taxon>Flexivirga</taxon>
    </lineage>
</organism>
<evidence type="ECO:0000259" key="2">
    <source>
        <dbReference type="Pfam" id="PF13548"/>
    </source>
</evidence>
<keyword evidence="1" id="KW-0472">Membrane</keyword>
<proteinExistence type="predicted"/>
<dbReference type="Pfam" id="PF13548">
    <property type="entry name" value="DUF4126"/>
    <property type="match status" value="1"/>
</dbReference>
<evidence type="ECO:0000313" key="3">
    <source>
        <dbReference type="EMBL" id="MBB2894670.1"/>
    </source>
</evidence>
<dbReference type="RefSeq" id="WP_183323094.1">
    <property type="nucleotide sequence ID" value="NZ_JACHVQ010000006.1"/>
</dbReference>
<comment type="caution">
    <text evidence="3">The sequence shown here is derived from an EMBL/GenBank/DDBJ whole genome shotgun (WGS) entry which is preliminary data.</text>
</comment>